<proteinExistence type="predicted"/>
<evidence type="ECO:0000259" key="5">
    <source>
        <dbReference type="PROSITE" id="PS50189"/>
    </source>
</evidence>
<dbReference type="Proteomes" id="UP001217089">
    <property type="component" value="Unassembled WGS sequence"/>
</dbReference>
<accession>A0ABQ9FKC3</accession>
<sequence>MRFAIFVMLIIGCVVQEIHGCSCAFNHPQNQFCNAEFVIRAKALSVRQLQTVIEKPVLNSSISLITDFDRTIYAVKVIESFKVYVNVTKNFVSLKGRFEEGEIVDLFTTSSSASCGIQLNTKDKLQYLLTGYRRDGKYRINNCLWNSLWKYLDKCKKQRLGSKYIGHNLSTSSYDLYRNNCKVRSCKVMFCSLQTENECENNMDTCTFNSKDVMRNSICVRSGKGFYGKKKPCQWRKCLSHP</sequence>
<dbReference type="InterPro" id="IPR001820">
    <property type="entry name" value="TIMP"/>
</dbReference>
<evidence type="ECO:0000256" key="2">
    <source>
        <dbReference type="ARBA" id="ARBA00022525"/>
    </source>
</evidence>
<dbReference type="PANTHER" id="PTHR11844:SF25">
    <property type="entry name" value="NTR DOMAIN-CONTAINING PROTEIN"/>
    <property type="match status" value="1"/>
</dbReference>
<dbReference type="PROSITE" id="PS50189">
    <property type="entry name" value="NTR"/>
    <property type="match status" value="1"/>
</dbReference>
<keyword evidence="3" id="KW-1015">Disulfide bond</keyword>
<feature type="signal peptide" evidence="4">
    <location>
        <begin position="1"/>
        <end position="20"/>
    </location>
</feature>
<dbReference type="EMBL" id="JARBDR010000246">
    <property type="protein sequence ID" value="KAJ8317744.1"/>
    <property type="molecule type" value="Genomic_DNA"/>
</dbReference>
<evidence type="ECO:0000256" key="1">
    <source>
        <dbReference type="ARBA" id="ARBA00004613"/>
    </source>
</evidence>
<dbReference type="Gene3D" id="2.40.50.120">
    <property type="match status" value="1"/>
</dbReference>
<comment type="caution">
    <text evidence="6">The sequence shown here is derived from an EMBL/GenBank/DDBJ whole genome shotgun (WGS) entry which is preliminary data.</text>
</comment>
<dbReference type="SUPFAM" id="SSF50242">
    <property type="entry name" value="TIMP-like"/>
    <property type="match status" value="1"/>
</dbReference>
<feature type="chain" id="PRO_5045872301" description="NTR domain-containing protein" evidence="4">
    <location>
        <begin position="21"/>
        <end position="242"/>
    </location>
</feature>
<evidence type="ECO:0000313" key="7">
    <source>
        <dbReference type="Proteomes" id="UP001217089"/>
    </source>
</evidence>
<dbReference type="InterPro" id="IPR008993">
    <property type="entry name" value="TIMP-like_OB-fold"/>
</dbReference>
<protein>
    <recommendedName>
        <fullName evidence="5">NTR domain-containing protein</fullName>
    </recommendedName>
</protein>
<dbReference type="InterPro" id="IPR001134">
    <property type="entry name" value="Netrin_domain"/>
</dbReference>
<evidence type="ECO:0000256" key="3">
    <source>
        <dbReference type="ARBA" id="ARBA00023157"/>
    </source>
</evidence>
<keyword evidence="2" id="KW-0964">Secreted</keyword>
<dbReference type="Pfam" id="PF00965">
    <property type="entry name" value="TIMP"/>
    <property type="match status" value="1"/>
</dbReference>
<evidence type="ECO:0000256" key="4">
    <source>
        <dbReference type="SAM" id="SignalP"/>
    </source>
</evidence>
<organism evidence="6 7">
    <name type="scientific">Tegillarca granosa</name>
    <name type="common">Malaysian cockle</name>
    <name type="synonym">Anadara granosa</name>
    <dbReference type="NCBI Taxonomy" id="220873"/>
    <lineage>
        <taxon>Eukaryota</taxon>
        <taxon>Metazoa</taxon>
        <taxon>Spiralia</taxon>
        <taxon>Lophotrochozoa</taxon>
        <taxon>Mollusca</taxon>
        <taxon>Bivalvia</taxon>
        <taxon>Autobranchia</taxon>
        <taxon>Pteriomorphia</taxon>
        <taxon>Arcoida</taxon>
        <taxon>Arcoidea</taxon>
        <taxon>Arcidae</taxon>
        <taxon>Tegillarca</taxon>
    </lineage>
</organism>
<gene>
    <name evidence="6" type="ORF">KUTeg_005648</name>
</gene>
<name>A0ABQ9FKC3_TEGGR</name>
<keyword evidence="7" id="KW-1185">Reference proteome</keyword>
<dbReference type="SMART" id="SM00206">
    <property type="entry name" value="NTR"/>
    <property type="match status" value="1"/>
</dbReference>
<evidence type="ECO:0000313" key="6">
    <source>
        <dbReference type="EMBL" id="KAJ8317744.1"/>
    </source>
</evidence>
<dbReference type="PANTHER" id="PTHR11844">
    <property type="entry name" value="METALLOPROTEASE INHIBITOR"/>
    <property type="match status" value="1"/>
</dbReference>
<keyword evidence="4" id="KW-0732">Signal</keyword>
<comment type="subcellular location">
    <subcellularLocation>
        <location evidence="1">Secreted</location>
    </subcellularLocation>
</comment>
<reference evidence="6 7" key="1">
    <citation type="submission" date="2022-12" db="EMBL/GenBank/DDBJ databases">
        <title>Chromosome-level genome of Tegillarca granosa.</title>
        <authorList>
            <person name="Kim J."/>
        </authorList>
    </citation>
    <scope>NUCLEOTIDE SEQUENCE [LARGE SCALE GENOMIC DNA]</scope>
    <source>
        <strain evidence="6">Teg-2019</strain>
        <tissue evidence="6">Adductor muscle</tissue>
    </source>
</reference>
<feature type="domain" description="NTR" evidence="5">
    <location>
        <begin position="21"/>
        <end position="181"/>
    </location>
</feature>